<dbReference type="InterPro" id="IPR001375">
    <property type="entry name" value="Peptidase_S9_cat"/>
</dbReference>
<keyword evidence="1" id="KW-0378">Hydrolase</keyword>
<dbReference type="InterPro" id="IPR029058">
    <property type="entry name" value="AB_hydrolase_fold"/>
</dbReference>
<sequence>MKKIMGVLLVVIIFTAVVVFFFGAENGKATLLKEEEVPLGVDGVTGYKIQYKSQKDSIPGLLVEPVEKEKDLPLLIVNRGGIGKVGGDPENELKALSFWAEQGYVVVESYYRDHVVSGYRPSTNEGFVQDILDLKEVMEQWDGVDVSNTVMLGYSRGGLVSLLSIQQQTDLRAVATVGTITDLQKQYAEQPDPVKEQIEALLGTPDENAQLYERLHPDSWIQDMDVPVLMIHGERDQVVPVERARAFADRMKQHHSIHEYKEIENGTHLLTFSFPEYSAEVLNWFDQHIE</sequence>
<feature type="domain" description="Peptidase S9 prolyl oligopeptidase catalytic" evidence="2">
    <location>
        <begin position="122"/>
        <end position="289"/>
    </location>
</feature>
<dbReference type="GO" id="GO:0052689">
    <property type="term" value="F:carboxylic ester hydrolase activity"/>
    <property type="evidence" value="ECO:0007669"/>
    <property type="project" value="UniProtKB-ARBA"/>
</dbReference>
<protein>
    <submittedName>
        <fullName evidence="3">Prolyl oligopeptidase family serine peptidase</fullName>
    </submittedName>
</protein>
<dbReference type="GO" id="GO:0008236">
    <property type="term" value="F:serine-type peptidase activity"/>
    <property type="evidence" value="ECO:0007669"/>
    <property type="project" value="InterPro"/>
</dbReference>
<evidence type="ECO:0000313" key="3">
    <source>
        <dbReference type="EMBL" id="MBA2176373.1"/>
    </source>
</evidence>
<dbReference type="GO" id="GO:0006508">
    <property type="term" value="P:proteolysis"/>
    <property type="evidence" value="ECO:0007669"/>
    <property type="project" value="InterPro"/>
</dbReference>
<dbReference type="PANTHER" id="PTHR22946">
    <property type="entry name" value="DIENELACTONE HYDROLASE DOMAIN-CONTAINING PROTEIN-RELATED"/>
    <property type="match status" value="1"/>
</dbReference>
<keyword evidence="4" id="KW-1185">Reference proteome</keyword>
<name>A0A838CWS8_9BACI</name>
<gene>
    <name evidence="3" type="ORF">H0266_15860</name>
</gene>
<dbReference type="EMBL" id="JACEFG010000003">
    <property type="protein sequence ID" value="MBA2176373.1"/>
    <property type="molecule type" value="Genomic_DNA"/>
</dbReference>
<dbReference type="AlphaFoldDB" id="A0A838CWS8"/>
<dbReference type="PANTHER" id="PTHR22946:SF9">
    <property type="entry name" value="POLYKETIDE TRANSFERASE AF380"/>
    <property type="match status" value="1"/>
</dbReference>
<evidence type="ECO:0000313" key="4">
    <source>
        <dbReference type="Proteomes" id="UP000571017"/>
    </source>
</evidence>
<comment type="caution">
    <text evidence="3">The sequence shown here is derived from an EMBL/GenBank/DDBJ whole genome shotgun (WGS) entry which is preliminary data.</text>
</comment>
<dbReference type="InterPro" id="IPR050261">
    <property type="entry name" value="FrsA_esterase"/>
</dbReference>
<dbReference type="SUPFAM" id="SSF53474">
    <property type="entry name" value="alpha/beta-Hydrolases"/>
    <property type="match status" value="1"/>
</dbReference>
<evidence type="ECO:0000256" key="1">
    <source>
        <dbReference type="ARBA" id="ARBA00022801"/>
    </source>
</evidence>
<accession>A0A838CWS8</accession>
<dbReference type="Proteomes" id="UP000571017">
    <property type="component" value="Unassembled WGS sequence"/>
</dbReference>
<dbReference type="Gene3D" id="3.40.50.1820">
    <property type="entry name" value="alpha/beta hydrolase"/>
    <property type="match status" value="1"/>
</dbReference>
<evidence type="ECO:0000259" key="2">
    <source>
        <dbReference type="Pfam" id="PF00326"/>
    </source>
</evidence>
<organism evidence="3 4">
    <name type="scientific">Halobacillus locisalis</name>
    <dbReference type="NCBI Taxonomy" id="220753"/>
    <lineage>
        <taxon>Bacteria</taxon>
        <taxon>Bacillati</taxon>
        <taxon>Bacillota</taxon>
        <taxon>Bacilli</taxon>
        <taxon>Bacillales</taxon>
        <taxon>Bacillaceae</taxon>
        <taxon>Halobacillus</taxon>
    </lineage>
</organism>
<proteinExistence type="predicted"/>
<reference evidence="3 4" key="1">
    <citation type="journal article" date="2004" name="Extremophiles">
        <title>Halobacillus locisalis sp. nov., a halophilic bacterium isolated from a marine solar saltern of the Yellow Sea in Korea.</title>
        <authorList>
            <person name="Yoon J.H."/>
            <person name="Kang K.H."/>
            <person name="Oh T.K."/>
            <person name="Park Y.H."/>
        </authorList>
    </citation>
    <scope>NUCLEOTIDE SEQUENCE [LARGE SCALE GENOMIC DNA]</scope>
    <source>
        <strain evidence="3 4">KCTC 3788</strain>
    </source>
</reference>
<dbReference type="Pfam" id="PF00326">
    <property type="entry name" value="Peptidase_S9"/>
    <property type="match status" value="1"/>
</dbReference>
<dbReference type="RefSeq" id="WP_181473398.1">
    <property type="nucleotide sequence ID" value="NZ_JACEFG010000003.1"/>
</dbReference>